<accession>A0ABC9WC09</accession>
<dbReference type="EMBL" id="BAAFJT010000002">
    <property type="protein sequence ID" value="GAB0182821.1"/>
    <property type="molecule type" value="Genomic_DNA"/>
</dbReference>
<name>A0ABC9WC09_GRUJA</name>
<reference evidence="1 2" key="1">
    <citation type="submission" date="2024-06" db="EMBL/GenBank/DDBJ databases">
        <title>The draft genome of Grus japonensis, version 3.</title>
        <authorList>
            <person name="Nabeshima K."/>
            <person name="Suzuki S."/>
            <person name="Onuma M."/>
        </authorList>
    </citation>
    <scope>NUCLEOTIDE SEQUENCE [LARGE SCALE GENOMIC DNA]</scope>
    <source>
        <strain evidence="1 2">451A</strain>
    </source>
</reference>
<dbReference type="PANTHER" id="PTHR33395">
    <property type="entry name" value="TRANSCRIPTASE, PUTATIVE-RELATED-RELATED"/>
    <property type="match status" value="1"/>
</dbReference>
<organism evidence="1 2">
    <name type="scientific">Grus japonensis</name>
    <name type="common">Japanese crane</name>
    <name type="synonym">Red-crowned crane</name>
    <dbReference type="NCBI Taxonomy" id="30415"/>
    <lineage>
        <taxon>Eukaryota</taxon>
        <taxon>Metazoa</taxon>
        <taxon>Chordata</taxon>
        <taxon>Craniata</taxon>
        <taxon>Vertebrata</taxon>
        <taxon>Euteleostomi</taxon>
        <taxon>Archelosauria</taxon>
        <taxon>Archosauria</taxon>
        <taxon>Dinosauria</taxon>
        <taxon>Saurischia</taxon>
        <taxon>Theropoda</taxon>
        <taxon>Coelurosauria</taxon>
        <taxon>Aves</taxon>
        <taxon>Neognathae</taxon>
        <taxon>Neoaves</taxon>
        <taxon>Gruiformes</taxon>
        <taxon>Gruidae</taxon>
        <taxon>Grus</taxon>
    </lineage>
</organism>
<sequence>MDSGIECTLSKFANDTKLCGGVDTLEGRDAIPRDLDRLERWAHVNRMKFNKAKCKVLHEVYQMWKKGLATWEEYRDVVRECRDATRKVEAHLELKLARDVKDNKKSFFKYIISKRKTRKNVGPLLNEVNAQVTEDTDKAELLNAFFASVFTAKASPQETQTLEVGEKVCRKEDFPLVEEDRVREHLGKLDIHKSMGPDGMHPRVLRELADVIARPLSIIFKRSWRTGEVPEDWRKANVTPVFKKGKKEDPGNYRPVSLTSIPGKVMEQLILGVIDKIVKQKEVIRSGQHARIYQRKIMPDQSDSLLRWHDWLGG</sequence>
<comment type="caution">
    <text evidence="1">The sequence shown here is derived from an EMBL/GenBank/DDBJ whole genome shotgun (WGS) entry which is preliminary data.</text>
</comment>
<proteinExistence type="predicted"/>
<dbReference type="AlphaFoldDB" id="A0ABC9WC09"/>
<gene>
    <name evidence="1" type="ORF">GRJ2_000747400</name>
</gene>
<dbReference type="PANTHER" id="PTHR33395:SF22">
    <property type="entry name" value="REVERSE TRANSCRIPTASE DOMAIN-CONTAINING PROTEIN"/>
    <property type="match status" value="1"/>
</dbReference>
<dbReference type="Proteomes" id="UP001623348">
    <property type="component" value="Unassembled WGS sequence"/>
</dbReference>
<evidence type="ECO:0000313" key="1">
    <source>
        <dbReference type="EMBL" id="GAB0182821.1"/>
    </source>
</evidence>
<protein>
    <submittedName>
        <fullName evidence="1">Mitochondrial enolase superfamily member 1</fullName>
    </submittedName>
</protein>
<keyword evidence="2" id="KW-1185">Reference proteome</keyword>
<evidence type="ECO:0000313" key="2">
    <source>
        <dbReference type="Proteomes" id="UP001623348"/>
    </source>
</evidence>